<organism evidence="3 4">
    <name type="scientific">Oleomonas cavernae</name>
    <dbReference type="NCBI Taxonomy" id="2320859"/>
    <lineage>
        <taxon>Bacteria</taxon>
        <taxon>Pseudomonadati</taxon>
        <taxon>Pseudomonadota</taxon>
        <taxon>Alphaproteobacteria</taxon>
        <taxon>Acetobacterales</taxon>
        <taxon>Acetobacteraceae</taxon>
        <taxon>Oleomonas</taxon>
    </lineage>
</organism>
<dbReference type="PANTHER" id="PTHR38340">
    <property type="entry name" value="S-LAYER PROTEIN"/>
    <property type="match status" value="1"/>
</dbReference>
<keyword evidence="2" id="KW-0964">Secreted</keyword>
<dbReference type="GO" id="GO:0005509">
    <property type="term" value="F:calcium ion binding"/>
    <property type="evidence" value="ECO:0007669"/>
    <property type="project" value="InterPro"/>
</dbReference>
<dbReference type="PRINTS" id="PR00313">
    <property type="entry name" value="CABNDNGRPT"/>
</dbReference>
<sequence length="704" mass="73282">MHWKPIHRNCRQPIVRTWMGRRGSLSVARTSPRAILPGRLQFLMVTCYTSMGIHCAVPGEDTSMSLIAETPINLLASQRASALIDHADGGLTYYLRAPGGVTNAVAVGEDGQALGTPAPVFSGSYDYLLGLADGSVVAFNEYYDEEHIHADLEYYYLIEEAYRFGSGDPFAEIYYTMYEYSYEEDGEGNWVELREYFDLLDQDFAGFESTAYVTTFNEEYTAHRYTNTGDELISDNNLVMIYGGAEGSQHELVLDSSTVSAASLLWRPDDRVGALWVDAASAADFKVAFALIDDTGTVIRTRSQIIDQAQVEGTPALTDFGTVDAALLPDGGIAAAFEINGAVYLGQFTAALDLAGTVIAVDAGSPRELVEFAALPGGGLAVATAVRAASGLGATLYLHAYDEALNLSGPAVSVTVGSWGQVRTAPGWADLAILDNGSLLLSWTDTASNTTYNQVFSLEGTTESGGTGADTLTGATWNDSLSGNGGNDVLAGAGGSDTLQGGDGNDQLIGGLGPDTLDGGAGNDIARYDTRVTLNLGDASKNTGEAIGDVFISIEQIRGSAGNDRLDGDAAANVFQGREGDDVLSGGGGDDLLVGNAGADRLRGGTGADQFRFDRPTDGADVIADFTAGLDKIAVRAGTFGIDAITLVTGDAPAPTGAAAVFLFSTSTSILSFDADGNGAGAAVVLADLAGVHALSTGDFLLIA</sequence>
<proteinExistence type="predicted"/>
<dbReference type="SUPFAM" id="SSF51120">
    <property type="entry name" value="beta-Roll"/>
    <property type="match status" value="2"/>
</dbReference>
<dbReference type="EMBL" id="QYUK01000011">
    <property type="protein sequence ID" value="RJF87351.1"/>
    <property type="molecule type" value="Genomic_DNA"/>
</dbReference>
<dbReference type="InterPro" id="IPR018511">
    <property type="entry name" value="Hemolysin-typ_Ca-bd_CS"/>
</dbReference>
<protein>
    <submittedName>
        <fullName evidence="3">Calcium-binding protein</fullName>
    </submittedName>
</protein>
<evidence type="ECO:0000256" key="2">
    <source>
        <dbReference type="ARBA" id="ARBA00022525"/>
    </source>
</evidence>
<dbReference type="InterPro" id="IPR001343">
    <property type="entry name" value="Hemolysn_Ca-bd"/>
</dbReference>
<comment type="subcellular location">
    <subcellularLocation>
        <location evidence="1">Secreted</location>
    </subcellularLocation>
</comment>
<dbReference type="Pfam" id="PF00353">
    <property type="entry name" value="HemolysinCabind"/>
    <property type="match status" value="3"/>
</dbReference>
<dbReference type="PROSITE" id="PS00330">
    <property type="entry name" value="HEMOLYSIN_CALCIUM"/>
    <property type="match status" value="4"/>
</dbReference>
<name>A0A418WBD0_9PROT</name>
<evidence type="ECO:0000313" key="3">
    <source>
        <dbReference type="EMBL" id="RJF87351.1"/>
    </source>
</evidence>
<reference evidence="3 4" key="1">
    <citation type="submission" date="2018-09" db="EMBL/GenBank/DDBJ databases">
        <authorList>
            <person name="Zhu H."/>
        </authorList>
    </citation>
    <scope>NUCLEOTIDE SEQUENCE [LARGE SCALE GENOMIC DNA]</scope>
    <source>
        <strain evidence="3 4">K1W22B-8</strain>
    </source>
</reference>
<dbReference type="Proteomes" id="UP000284605">
    <property type="component" value="Unassembled WGS sequence"/>
</dbReference>
<dbReference type="PANTHER" id="PTHR38340:SF1">
    <property type="entry name" value="S-LAYER PROTEIN"/>
    <property type="match status" value="1"/>
</dbReference>
<dbReference type="InterPro" id="IPR050557">
    <property type="entry name" value="RTX_toxin/Mannuronan_C5-epim"/>
</dbReference>
<accession>A0A418WBD0</accession>
<keyword evidence="4" id="KW-1185">Reference proteome</keyword>
<dbReference type="AlphaFoldDB" id="A0A418WBD0"/>
<dbReference type="GO" id="GO:0005615">
    <property type="term" value="C:extracellular space"/>
    <property type="evidence" value="ECO:0007669"/>
    <property type="project" value="InterPro"/>
</dbReference>
<dbReference type="InterPro" id="IPR011049">
    <property type="entry name" value="Serralysin-like_metalloprot_C"/>
</dbReference>
<gene>
    <name evidence="3" type="ORF">D3874_10200</name>
</gene>
<evidence type="ECO:0000313" key="4">
    <source>
        <dbReference type="Proteomes" id="UP000284605"/>
    </source>
</evidence>
<evidence type="ECO:0000256" key="1">
    <source>
        <dbReference type="ARBA" id="ARBA00004613"/>
    </source>
</evidence>
<dbReference type="Gene3D" id="2.150.10.10">
    <property type="entry name" value="Serralysin-like metalloprotease, C-terminal"/>
    <property type="match status" value="2"/>
</dbReference>
<comment type="caution">
    <text evidence="3">The sequence shown here is derived from an EMBL/GenBank/DDBJ whole genome shotgun (WGS) entry which is preliminary data.</text>
</comment>